<evidence type="ECO:0000313" key="1">
    <source>
        <dbReference type="EMBL" id="OAE33449.1"/>
    </source>
</evidence>
<organism evidence="1 2">
    <name type="scientific">Marchantia polymorpha subsp. ruderalis</name>
    <dbReference type="NCBI Taxonomy" id="1480154"/>
    <lineage>
        <taxon>Eukaryota</taxon>
        <taxon>Viridiplantae</taxon>
        <taxon>Streptophyta</taxon>
        <taxon>Embryophyta</taxon>
        <taxon>Marchantiophyta</taxon>
        <taxon>Marchantiopsida</taxon>
        <taxon>Marchantiidae</taxon>
        <taxon>Marchantiales</taxon>
        <taxon>Marchantiaceae</taxon>
        <taxon>Marchantia</taxon>
    </lineage>
</organism>
<accession>A0A176WK73</accession>
<dbReference type="AlphaFoldDB" id="A0A176WK73"/>
<gene>
    <name evidence="1" type="ORF">AXG93_3822s1040</name>
</gene>
<protein>
    <submittedName>
        <fullName evidence="1">Uncharacterized protein</fullName>
    </submittedName>
</protein>
<name>A0A176WK73_MARPO</name>
<proteinExistence type="predicted"/>
<sequence>MKSVNPQSRRLVWETNGNSRLAIEKAEKMIFIASHAKLERRDFVNEEEKDAELFMNGEDDRIPDEVFLSATL</sequence>
<reference evidence="1" key="1">
    <citation type="submission" date="2016-03" db="EMBL/GenBank/DDBJ databases">
        <title>Mechanisms controlling the formation of the plant cell surface in tip-growing cells are functionally conserved among land plants.</title>
        <authorList>
            <person name="Honkanen S."/>
            <person name="Jones V.A."/>
            <person name="Morieri G."/>
            <person name="Champion C."/>
            <person name="Hetherington A.J."/>
            <person name="Kelly S."/>
            <person name="Saint-Marcoux D."/>
            <person name="Proust H."/>
            <person name="Prescott H."/>
            <person name="Dolan L."/>
        </authorList>
    </citation>
    <scope>NUCLEOTIDE SEQUENCE [LARGE SCALE GENOMIC DNA]</scope>
    <source>
        <tissue evidence="1">Whole gametophyte</tissue>
    </source>
</reference>
<dbReference type="Proteomes" id="UP000077202">
    <property type="component" value="Unassembled WGS sequence"/>
</dbReference>
<dbReference type="EMBL" id="LVLJ01000653">
    <property type="protein sequence ID" value="OAE33449.1"/>
    <property type="molecule type" value="Genomic_DNA"/>
</dbReference>
<keyword evidence="2" id="KW-1185">Reference proteome</keyword>
<evidence type="ECO:0000313" key="2">
    <source>
        <dbReference type="Proteomes" id="UP000077202"/>
    </source>
</evidence>
<comment type="caution">
    <text evidence="1">The sequence shown here is derived from an EMBL/GenBank/DDBJ whole genome shotgun (WGS) entry which is preliminary data.</text>
</comment>